<dbReference type="PRINTS" id="PR01415">
    <property type="entry name" value="ANKYRIN"/>
</dbReference>
<dbReference type="Gene3D" id="1.25.40.20">
    <property type="entry name" value="Ankyrin repeat-containing domain"/>
    <property type="match status" value="4"/>
</dbReference>
<feature type="compositionally biased region" description="Acidic residues" evidence="4">
    <location>
        <begin position="658"/>
        <end position="670"/>
    </location>
</feature>
<dbReference type="SUPFAM" id="SSF48403">
    <property type="entry name" value="Ankyrin repeat"/>
    <property type="match status" value="2"/>
</dbReference>
<feature type="compositionally biased region" description="Acidic residues" evidence="4">
    <location>
        <begin position="1818"/>
        <end position="1833"/>
    </location>
</feature>
<gene>
    <name evidence="5" type="ORF">AAL_01266</name>
</gene>
<evidence type="ECO:0000256" key="3">
    <source>
        <dbReference type="PROSITE-ProRule" id="PRU00023"/>
    </source>
</evidence>
<feature type="compositionally biased region" description="Basic and acidic residues" evidence="4">
    <location>
        <begin position="591"/>
        <end position="602"/>
    </location>
</feature>
<feature type="repeat" description="ANK" evidence="3">
    <location>
        <begin position="522"/>
        <end position="554"/>
    </location>
</feature>
<keyword evidence="2 3" id="KW-0040">ANK repeat</keyword>
<feature type="region of interest" description="Disordered" evidence="4">
    <location>
        <begin position="650"/>
        <end position="670"/>
    </location>
</feature>
<proteinExistence type="predicted"/>
<protein>
    <submittedName>
        <fullName evidence="5">Ankyrin repeat protein</fullName>
    </submittedName>
</protein>
<feature type="compositionally biased region" description="Acidic residues" evidence="4">
    <location>
        <begin position="1144"/>
        <end position="1156"/>
    </location>
</feature>
<feature type="compositionally biased region" description="Basic and acidic residues" evidence="4">
    <location>
        <begin position="1771"/>
        <end position="1795"/>
    </location>
</feature>
<dbReference type="Proteomes" id="UP000078544">
    <property type="component" value="Unassembled WGS sequence"/>
</dbReference>
<keyword evidence="1" id="KW-0677">Repeat</keyword>
<reference evidence="5 6" key="1">
    <citation type="journal article" date="2016" name="Genome Biol. Evol.">
        <title>Divergent and convergent evolution of fungal pathogenicity.</title>
        <authorList>
            <person name="Shang Y."/>
            <person name="Xiao G."/>
            <person name="Zheng P."/>
            <person name="Cen K."/>
            <person name="Zhan S."/>
            <person name="Wang C."/>
        </authorList>
    </citation>
    <scope>NUCLEOTIDE SEQUENCE [LARGE SCALE GENOMIC DNA]</scope>
    <source>
        <strain evidence="5 6">RCEF 2490</strain>
    </source>
</reference>
<feature type="repeat" description="ANK" evidence="3">
    <location>
        <begin position="1583"/>
        <end position="1615"/>
    </location>
</feature>
<keyword evidence="6" id="KW-1185">Reference proteome</keyword>
<comment type="caution">
    <text evidence="5">The sequence shown here is derived from an EMBL/GenBank/DDBJ whole genome shotgun (WGS) entry which is preliminary data.</text>
</comment>
<dbReference type="InterPro" id="IPR002110">
    <property type="entry name" value="Ankyrin_rpt"/>
</dbReference>
<feature type="region of interest" description="Disordered" evidence="4">
    <location>
        <begin position="1140"/>
        <end position="1163"/>
    </location>
</feature>
<dbReference type="STRING" id="1081109.A0A166VLW9"/>
<feature type="region of interest" description="Disordered" evidence="4">
    <location>
        <begin position="1771"/>
        <end position="1833"/>
    </location>
</feature>
<dbReference type="InterPro" id="IPR036770">
    <property type="entry name" value="Ankyrin_rpt-contain_sf"/>
</dbReference>
<feature type="repeat" description="ANK" evidence="3">
    <location>
        <begin position="555"/>
        <end position="581"/>
    </location>
</feature>
<name>A0A166VLW9_9HYPO</name>
<feature type="repeat" description="ANK" evidence="3">
    <location>
        <begin position="1441"/>
        <end position="1473"/>
    </location>
</feature>
<dbReference type="Pfam" id="PF12796">
    <property type="entry name" value="Ank_2"/>
    <property type="match status" value="2"/>
</dbReference>
<sequence>MVTSSLPPLPASHGELVRHIADNPDKPMTDIMRPYREFEARLRELYAQDRGNPILDDPHVNVLPLFTKDTPAITTRARDLSRESEEEKCRYIMALPQEKRRPHGSAATVSSIAEFQHNFNIFSESSLAEMDWSNVVAAGSSVVNCLLPVPEEFKVSTRKLREYYHGKFCPASDVDLFLYGLTPDQAIEKIKQIERAVKDALLSEVTAVRTKHAITLIVLRIYKSVSEIVTGFDVDASGAYDGKQVYATPRALASFITQINPIDLSRRSPSYEKRLSKYSHRNFEIYCPGLDRAKVDPTIFERSFQRTVGLARLLVLERLPTSHAREAYLNKRREERGRPARYVAFGPMHGNIKDAHEDEVADWLFEDDVSNYHTFTVPYGEKFNAKRIEKLCYTRDLLLNAEWNQPKDRQVYLHRHPAFFGRVEDVIEDCCGCCPKAVTDEETEVATKEAEMYISGKVSFLVDDPGRQQIGSFNPIDEADWTDMAYVGDTARLCQSIVDGDIQAVTNWLSQEGADPNKRDHTGRTPLHLAVTTSTPEVVKCLVNHDSRLTARLADGRTALHLAAARGSLEMIRIIMEKSIENEEAAMDCEAKHRNREKRDNSGAHSPNDSTKMAKGDETLDGDSSDVELVETEKTDLDLQSVATGSFVGVSKKKSGEDPDDIAPEDDGDDPDFYQIDVAAWDNPCSPLHAALVEGHEEAVKLLCDYGADAVLPVKFSKQPSWVENAALLTLSLTLNLPKPKASSMASLLLKLGATSSQADAQGYTAFHRFVEHGDWDLVNALVSMDEVGVKRSINHHVFTGGVWAPGCRSPLHEAADRLDSSLIVELLRVGASPEITCDTWLETARTSPLETLHFDSVEQGQAAYRRSYRPPLCVAISRGNIEGAMKLLESGASVNSLEGGADLSCLDLVDETIDALVQHKNRSDNYAKPCPPVLLSGMDAYLDGLKPGTYQHWIVTQDVREKTLAHECWSRRFEQDDTVASDGAMKAAISRIVASLESLRTALVEKGAKTIDQLFTGMKPRRPRLYDQDVTKSVEPKYSYSFSFETEPGMTKTRQAGYMELMEAAWTGDLDSIKGLTLQAWGPEKDQPPLRIAIKDRLGNSPFSIAFLRRRFDVARSILEIVKAQWSPRDECEVRFRMRGTAPDDESEAYSENEADDKSRDELDIESEKLDSNFTIDDIGRVSMQVKSHVKPVQHICNSVAASMPGAVEHLIAADSRLSLFRYVIAQDDVPGLKFLLDVARKFSEEGEESGEDDGTDSGKFVFPKEDFRWAVRRGKTDMLSLIIKRTGAGVHFDHLVKKSGVDFKEGSKYYPGLTVYGTKRKGWANAGRKVVTQSGGLKTSPVLHAALGGSIDGVEFFLSNEPRRLYSEFGKSDAARKDARFKHLQRSAGGFDGAISEWLKTGNCYVIHCALMSRAADSVELVRHLVSKYPQYLETKTTEGETPLMLACRLGRTECVKTLIDAGADQSTRNLAGENVLHACLDRLPVAAQLEPMLNLFDADLRSHLFQQRKKLSQDGTTPLHAWLCRDSALRLTAQARSRPAQRVCWPPLFTYVPNDSDAVETLRLILRYSKGAELDMLNGAGETCLHTATKKGKLSLVKVLVDFDARQLYRENAVGRTPVELAHDGFLSHVFERPTQRTHYRYGHAYELTRKGASAYAAQAFVEKDAEHWKGRLEQLGFARKYSAQGTAYILACVGSERDRAAVDGALGLRGPRGRPDWANDMDGETRKTIMWDYMAAAAAANQTGKRRLVSLNEANDVARRLGDEHTGSRYYDAKGRGEQDTGDALGDKGKQENGGFVTNVLARRVHSAWQELRDDAEEDGGDGGADDDE</sequence>
<evidence type="ECO:0000313" key="6">
    <source>
        <dbReference type="Proteomes" id="UP000078544"/>
    </source>
</evidence>
<feature type="region of interest" description="Disordered" evidence="4">
    <location>
        <begin position="591"/>
        <end position="626"/>
    </location>
</feature>
<feature type="repeat" description="ANK" evidence="3">
    <location>
        <begin position="683"/>
        <end position="709"/>
    </location>
</feature>
<accession>A0A166VLW9</accession>
<dbReference type="PANTHER" id="PTHR24198">
    <property type="entry name" value="ANKYRIN REPEAT AND PROTEIN KINASE DOMAIN-CONTAINING PROTEIN"/>
    <property type="match status" value="1"/>
</dbReference>
<organism evidence="5 6">
    <name type="scientific">Moelleriella libera RCEF 2490</name>
    <dbReference type="NCBI Taxonomy" id="1081109"/>
    <lineage>
        <taxon>Eukaryota</taxon>
        <taxon>Fungi</taxon>
        <taxon>Dikarya</taxon>
        <taxon>Ascomycota</taxon>
        <taxon>Pezizomycotina</taxon>
        <taxon>Sordariomycetes</taxon>
        <taxon>Hypocreomycetidae</taxon>
        <taxon>Hypocreales</taxon>
        <taxon>Clavicipitaceae</taxon>
        <taxon>Moelleriella</taxon>
    </lineage>
</organism>
<evidence type="ECO:0000256" key="1">
    <source>
        <dbReference type="ARBA" id="ARBA00022737"/>
    </source>
</evidence>
<dbReference type="OrthoDB" id="539213at2759"/>
<dbReference type="PROSITE" id="PS50297">
    <property type="entry name" value="ANK_REP_REGION"/>
    <property type="match status" value="5"/>
</dbReference>
<dbReference type="EMBL" id="AZGY01000001">
    <property type="protein sequence ID" value="OAA33801.1"/>
    <property type="molecule type" value="Genomic_DNA"/>
</dbReference>
<evidence type="ECO:0000256" key="2">
    <source>
        <dbReference type="ARBA" id="ARBA00023043"/>
    </source>
</evidence>
<evidence type="ECO:0000313" key="5">
    <source>
        <dbReference type="EMBL" id="OAA33801.1"/>
    </source>
</evidence>
<dbReference type="Pfam" id="PF00023">
    <property type="entry name" value="Ank"/>
    <property type="match status" value="1"/>
</dbReference>
<dbReference type="PROSITE" id="PS50088">
    <property type="entry name" value="ANK_REPEAT"/>
    <property type="match status" value="5"/>
</dbReference>
<dbReference type="SMART" id="SM00248">
    <property type="entry name" value="ANK"/>
    <property type="match status" value="10"/>
</dbReference>
<evidence type="ECO:0000256" key="4">
    <source>
        <dbReference type="SAM" id="MobiDB-lite"/>
    </source>
</evidence>
<dbReference type="PANTHER" id="PTHR24198:SF165">
    <property type="entry name" value="ANKYRIN REPEAT-CONTAINING PROTEIN-RELATED"/>
    <property type="match status" value="1"/>
</dbReference>